<organism evidence="3 4">
    <name type="scientific">Pythium insidiosum</name>
    <name type="common">Pythiosis disease agent</name>
    <dbReference type="NCBI Taxonomy" id="114742"/>
    <lineage>
        <taxon>Eukaryota</taxon>
        <taxon>Sar</taxon>
        <taxon>Stramenopiles</taxon>
        <taxon>Oomycota</taxon>
        <taxon>Peronosporomycetes</taxon>
        <taxon>Pythiales</taxon>
        <taxon>Pythiaceae</taxon>
        <taxon>Pythium</taxon>
    </lineage>
</organism>
<dbReference type="PANTHER" id="PTHR13467:SF3">
    <property type="entry name" value="CUE DOMAIN-CONTAINING PROTEIN 1"/>
    <property type="match status" value="1"/>
</dbReference>
<dbReference type="Gene3D" id="1.10.8.10">
    <property type="entry name" value="DNA helicase RuvA subunit, C-terminal domain"/>
    <property type="match status" value="1"/>
</dbReference>
<dbReference type="SUPFAM" id="SSF46934">
    <property type="entry name" value="UBA-like"/>
    <property type="match status" value="1"/>
</dbReference>
<sequence>MALSYDEGMATLRSIFPSWDPQVLSELLEANQGNLESTIEMALSMEPPAPSVRTPPPPAPSRQLPYNPPRVSPRARDPSGRRSRVTLPDDFLRLPSDLSDAVGAHALSEQEQRDEMLARMLQDEIFRQELMADEELSAHFQDRRRPSQAAAAYHSSGLQREKSATELATETFNTMSEKFTSMSEVMKKKMHEMYLKFQTRSDAPAKHDPKSGGNSPRHSMSNVTRRSTSNATKKYD</sequence>
<proteinExistence type="predicted"/>
<feature type="compositionally biased region" description="Polar residues" evidence="1">
    <location>
        <begin position="212"/>
        <end position="236"/>
    </location>
</feature>
<feature type="region of interest" description="Disordered" evidence="1">
    <location>
        <begin position="46"/>
        <end position="88"/>
    </location>
</feature>
<evidence type="ECO:0000256" key="1">
    <source>
        <dbReference type="SAM" id="MobiDB-lite"/>
    </source>
</evidence>
<feature type="compositionally biased region" description="Pro residues" evidence="1">
    <location>
        <begin position="47"/>
        <end position="71"/>
    </location>
</feature>
<dbReference type="Proteomes" id="UP001209570">
    <property type="component" value="Unassembled WGS sequence"/>
</dbReference>
<gene>
    <name evidence="3" type="ORF">P43SY_001979</name>
</gene>
<evidence type="ECO:0000313" key="3">
    <source>
        <dbReference type="EMBL" id="KAJ0408755.1"/>
    </source>
</evidence>
<dbReference type="PROSITE" id="PS51140">
    <property type="entry name" value="CUE"/>
    <property type="match status" value="1"/>
</dbReference>
<accession>A0AAD5QCI0</accession>
<evidence type="ECO:0000313" key="4">
    <source>
        <dbReference type="Proteomes" id="UP001209570"/>
    </source>
</evidence>
<dbReference type="InterPro" id="IPR040192">
    <property type="entry name" value="CUEDC1"/>
</dbReference>
<dbReference type="AlphaFoldDB" id="A0AAD5QCI0"/>
<dbReference type="InterPro" id="IPR003892">
    <property type="entry name" value="CUE"/>
</dbReference>
<reference evidence="3" key="1">
    <citation type="submission" date="2021-12" db="EMBL/GenBank/DDBJ databases">
        <title>Prjna785345.</title>
        <authorList>
            <person name="Rujirawat T."/>
            <person name="Krajaejun T."/>
        </authorList>
    </citation>
    <scope>NUCLEOTIDE SEQUENCE</scope>
    <source>
        <strain evidence="3">Pi057C3</strain>
    </source>
</reference>
<keyword evidence="4" id="KW-1185">Reference proteome</keyword>
<feature type="domain" description="CUE" evidence="2">
    <location>
        <begin position="4"/>
        <end position="47"/>
    </location>
</feature>
<dbReference type="GO" id="GO:0043130">
    <property type="term" value="F:ubiquitin binding"/>
    <property type="evidence" value="ECO:0007669"/>
    <property type="project" value="InterPro"/>
</dbReference>
<comment type="caution">
    <text evidence="3">The sequence shown here is derived from an EMBL/GenBank/DDBJ whole genome shotgun (WGS) entry which is preliminary data.</text>
</comment>
<dbReference type="Pfam" id="PF02845">
    <property type="entry name" value="CUE"/>
    <property type="match status" value="1"/>
</dbReference>
<dbReference type="EMBL" id="JAKCXM010000009">
    <property type="protein sequence ID" value="KAJ0408755.1"/>
    <property type="molecule type" value="Genomic_DNA"/>
</dbReference>
<protein>
    <recommendedName>
        <fullName evidence="2">CUE domain-containing protein</fullName>
    </recommendedName>
</protein>
<dbReference type="CDD" id="cd14279">
    <property type="entry name" value="CUE"/>
    <property type="match status" value="1"/>
</dbReference>
<feature type="region of interest" description="Disordered" evidence="1">
    <location>
        <begin position="196"/>
        <end position="236"/>
    </location>
</feature>
<name>A0AAD5QCI0_PYTIN</name>
<dbReference type="InterPro" id="IPR009060">
    <property type="entry name" value="UBA-like_sf"/>
</dbReference>
<feature type="region of interest" description="Disordered" evidence="1">
    <location>
        <begin position="140"/>
        <end position="162"/>
    </location>
</feature>
<evidence type="ECO:0000259" key="2">
    <source>
        <dbReference type="PROSITE" id="PS51140"/>
    </source>
</evidence>
<dbReference type="SMART" id="SM00546">
    <property type="entry name" value="CUE"/>
    <property type="match status" value="1"/>
</dbReference>
<dbReference type="PANTHER" id="PTHR13467">
    <property type="entry name" value="CUE DOMAIN CONTAINING PROTEIN 1"/>
    <property type="match status" value="1"/>
</dbReference>